<keyword evidence="5" id="KW-0653">Protein transport</keyword>
<dbReference type="Proteomes" id="UP000053815">
    <property type="component" value="Unassembled WGS sequence"/>
</dbReference>
<organism evidence="7">
    <name type="scientific">Mucor ambiguus</name>
    <dbReference type="NCBI Taxonomy" id="91626"/>
    <lineage>
        <taxon>Eukaryota</taxon>
        <taxon>Fungi</taxon>
        <taxon>Fungi incertae sedis</taxon>
        <taxon>Mucoromycota</taxon>
        <taxon>Mucoromycotina</taxon>
        <taxon>Mucoromycetes</taxon>
        <taxon>Mucorales</taxon>
        <taxon>Mucorineae</taxon>
        <taxon>Mucoraceae</taxon>
        <taxon>Mucor</taxon>
    </lineage>
</organism>
<protein>
    <submittedName>
        <fullName evidence="7">Karyopherin Kap95</fullName>
    </submittedName>
</protein>
<dbReference type="InterPro" id="IPR016024">
    <property type="entry name" value="ARM-type_fold"/>
</dbReference>
<evidence type="ECO:0000259" key="6">
    <source>
        <dbReference type="PROSITE" id="PS50166"/>
    </source>
</evidence>
<comment type="subcellular location">
    <subcellularLocation>
        <location evidence="1">Cytoplasm</location>
    </subcellularLocation>
</comment>
<reference evidence="7" key="1">
    <citation type="submission" date="2014-09" db="EMBL/GenBank/DDBJ databases">
        <title>Draft genome sequence of an oleaginous Mucoromycotina fungus Mucor ambiguus NBRC6742.</title>
        <authorList>
            <person name="Takeda I."/>
            <person name="Yamane N."/>
            <person name="Morita T."/>
            <person name="Tamano K."/>
            <person name="Machida M."/>
            <person name="Baker S."/>
            <person name="Koike H."/>
        </authorList>
    </citation>
    <scope>NUCLEOTIDE SEQUENCE</scope>
    <source>
        <strain evidence="7">NBRC 6742</strain>
    </source>
</reference>
<dbReference type="InterPro" id="IPR001494">
    <property type="entry name" value="Importin-beta_N"/>
</dbReference>
<gene>
    <name evidence="7" type="ORF">MAM1_0349d09926</name>
</gene>
<dbReference type="OrthoDB" id="10263328at2759"/>
<feature type="domain" description="Importin N-terminal" evidence="6">
    <location>
        <begin position="1"/>
        <end position="63"/>
    </location>
</feature>
<evidence type="ECO:0000313" key="7">
    <source>
        <dbReference type="EMBL" id="GAN10385.1"/>
    </source>
</evidence>
<dbReference type="Pfam" id="PF25574">
    <property type="entry name" value="TPR_IMB1"/>
    <property type="match status" value="1"/>
</dbReference>
<evidence type="ECO:0000256" key="4">
    <source>
        <dbReference type="ARBA" id="ARBA00022737"/>
    </source>
</evidence>
<keyword evidence="3" id="KW-0963">Cytoplasm</keyword>
<dbReference type="InterPro" id="IPR058584">
    <property type="entry name" value="IMB1_TNPO1-like_TPR"/>
</dbReference>
<dbReference type="STRING" id="91626.A0A0C9LXR8"/>
<sequence length="851" mass="94599">MQSNYAVMICHIIANQQLQDSVRMSAGLALKNSLAKSHSCIGILADQQTKHVIKTNILPLLATKPRNVANIISQLVATMAKIDIPLGDADDIVTTLVDNITKRHHPSNVKQVALQTIGYMCESMQSGLLSTDQKNALLTAIIDGSRKEQLDVEVKLAAIKALYNSLEFIRGNFEISVERDFIIKVICDAATPNTSSTTELQVAAYECLNRVASLYYEKLEDYMTSILYNVSKRKSHSCRINISQMTLNGMSQASDPSIVLLSIEFWSTICDIEITRKKENMTPMFSFADKLMISIIPTLFKLMIKKHDKLEDDDEWDIPQAASNCLSLLASCCKELVVPPLIRLIDENLLTTNHVSWNQKEAAIIAFGSILNGPSKIKMKPPIEQILPTVLACTKDPNVHVRLAAIWTLTEIIKESSRVLDQPAALHDIMSAIKDGLGDPSQKVRHTACIAIIHCAERLKFSPNRLIDTGPLSKYTHSIILCLLDKSRTFDLQDDPYMQTVYEAIAAVVKHSTKCINEGLRSCGGAYYRQHNSTIRDSILGRNADAKYLFREWCDTVAVELDRCALGRCHYLLLSDKISVYSDRIMQLFFSILQLSQHECNTSMSVLVEDVFLLASAMIVSIGPQFECFVDELVPHVANLMLPLPNQDYRLCLLGIGIISDLCSTIPSAAKPHATLFMQLLLDNLGNDDLHRDLKPTSLSCFGDVAHALGPEFLPFVNTMMMIIQQAGNMQADQNDQDMVVYVDAIRVAMIEAFVGMLQGLGQDPYTQNVFLSHVNGFMLFVNSLVKDSARSDALNQAIFGLLGIYGNQVPISMLESVLHDLMIGNLKGGIYFSNRTKEIAQWAQKIIAPH</sequence>
<evidence type="ECO:0000256" key="5">
    <source>
        <dbReference type="ARBA" id="ARBA00022927"/>
    </source>
</evidence>
<accession>A0A0C9LXR8</accession>
<dbReference type="SUPFAM" id="SSF48371">
    <property type="entry name" value="ARM repeat"/>
    <property type="match status" value="1"/>
</dbReference>
<evidence type="ECO:0000256" key="1">
    <source>
        <dbReference type="ARBA" id="ARBA00004496"/>
    </source>
</evidence>
<dbReference type="AlphaFoldDB" id="A0A0C9LXR8"/>
<proteinExistence type="predicted"/>
<dbReference type="InterPro" id="IPR011989">
    <property type="entry name" value="ARM-like"/>
</dbReference>
<dbReference type="GO" id="GO:0006606">
    <property type="term" value="P:protein import into nucleus"/>
    <property type="evidence" value="ECO:0007669"/>
    <property type="project" value="InterPro"/>
</dbReference>
<dbReference type="EMBL" id="DF836638">
    <property type="protein sequence ID" value="GAN10385.1"/>
    <property type="molecule type" value="Genomic_DNA"/>
</dbReference>
<keyword evidence="8" id="KW-1185">Reference proteome</keyword>
<evidence type="ECO:0000313" key="8">
    <source>
        <dbReference type="Proteomes" id="UP000053815"/>
    </source>
</evidence>
<dbReference type="InterPro" id="IPR040122">
    <property type="entry name" value="Importin_beta"/>
</dbReference>
<dbReference type="Pfam" id="PF03810">
    <property type="entry name" value="IBN_N"/>
    <property type="match status" value="1"/>
</dbReference>
<evidence type="ECO:0000256" key="2">
    <source>
        <dbReference type="ARBA" id="ARBA00022448"/>
    </source>
</evidence>
<dbReference type="PROSITE" id="PS50166">
    <property type="entry name" value="IMPORTIN_B_NT"/>
    <property type="match status" value="1"/>
</dbReference>
<keyword evidence="2" id="KW-0813">Transport</keyword>
<dbReference type="Gene3D" id="1.25.10.10">
    <property type="entry name" value="Leucine-rich Repeat Variant"/>
    <property type="match status" value="1"/>
</dbReference>
<dbReference type="Pfam" id="PF13513">
    <property type="entry name" value="HEAT_EZ"/>
    <property type="match status" value="1"/>
</dbReference>
<dbReference type="GO" id="GO:0031267">
    <property type="term" value="F:small GTPase binding"/>
    <property type="evidence" value="ECO:0007669"/>
    <property type="project" value="InterPro"/>
</dbReference>
<dbReference type="PANTHER" id="PTHR10527">
    <property type="entry name" value="IMPORTIN BETA"/>
    <property type="match status" value="1"/>
</dbReference>
<name>A0A0C9LXR8_9FUNG</name>
<dbReference type="GO" id="GO:0005737">
    <property type="term" value="C:cytoplasm"/>
    <property type="evidence" value="ECO:0007669"/>
    <property type="project" value="UniProtKB-SubCell"/>
</dbReference>
<keyword evidence="4" id="KW-0677">Repeat</keyword>
<evidence type="ECO:0000256" key="3">
    <source>
        <dbReference type="ARBA" id="ARBA00022490"/>
    </source>
</evidence>